<protein>
    <submittedName>
        <fullName evidence="1">Uncharacterized protein</fullName>
    </submittedName>
</protein>
<evidence type="ECO:0000313" key="2">
    <source>
        <dbReference type="Proteomes" id="UP000076761"/>
    </source>
</evidence>
<dbReference type="Proteomes" id="UP000076761">
    <property type="component" value="Unassembled WGS sequence"/>
</dbReference>
<dbReference type="InParanoid" id="A0A165TVF0"/>
<proteinExistence type="predicted"/>
<keyword evidence="2" id="KW-1185">Reference proteome</keyword>
<name>A0A165TVF0_9AGAM</name>
<dbReference type="EMBL" id="KV425563">
    <property type="protein sequence ID" value="KZT27234.1"/>
    <property type="molecule type" value="Genomic_DNA"/>
</dbReference>
<organism evidence="1 2">
    <name type="scientific">Neolentinus lepideus HHB14362 ss-1</name>
    <dbReference type="NCBI Taxonomy" id="1314782"/>
    <lineage>
        <taxon>Eukaryota</taxon>
        <taxon>Fungi</taxon>
        <taxon>Dikarya</taxon>
        <taxon>Basidiomycota</taxon>
        <taxon>Agaricomycotina</taxon>
        <taxon>Agaricomycetes</taxon>
        <taxon>Gloeophyllales</taxon>
        <taxon>Gloeophyllaceae</taxon>
        <taxon>Neolentinus</taxon>
    </lineage>
</organism>
<evidence type="ECO:0000313" key="1">
    <source>
        <dbReference type="EMBL" id="KZT27234.1"/>
    </source>
</evidence>
<reference evidence="1 2" key="1">
    <citation type="journal article" date="2016" name="Mol. Biol. Evol.">
        <title>Comparative Genomics of Early-Diverging Mushroom-Forming Fungi Provides Insights into the Origins of Lignocellulose Decay Capabilities.</title>
        <authorList>
            <person name="Nagy L.G."/>
            <person name="Riley R."/>
            <person name="Tritt A."/>
            <person name="Adam C."/>
            <person name="Daum C."/>
            <person name="Floudas D."/>
            <person name="Sun H."/>
            <person name="Yadav J.S."/>
            <person name="Pangilinan J."/>
            <person name="Larsson K.H."/>
            <person name="Matsuura K."/>
            <person name="Barry K."/>
            <person name="Labutti K."/>
            <person name="Kuo R."/>
            <person name="Ohm R.A."/>
            <person name="Bhattacharya S.S."/>
            <person name="Shirouzu T."/>
            <person name="Yoshinaga Y."/>
            <person name="Martin F.M."/>
            <person name="Grigoriev I.V."/>
            <person name="Hibbett D.S."/>
        </authorList>
    </citation>
    <scope>NUCLEOTIDE SEQUENCE [LARGE SCALE GENOMIC DNA]</scope>
    <source>
        <strain evidence="1 2">HHB14362 ss-1</strain>
    </source>
</reference>
<dbReference type="AlphaFoldDB" id="A0A165TVF0"/>
<gene>
    <name evidence="1" type="ORF">NEOLEDRAFT_1177007</name>
</gene>
<accession>A0A165TVF0</accession>
<sequence length="179" mass="19145">MLNMPKTCFQRLAALEAYHPPPYLNPDCPQSSSLLLHSSELAIALPPIHHTWAELVTTVDDVMAIPDHDATIFAISVDLIPVAISYLSTVTPSQQCAHLQLIHHLFELHLNSVLMAEAILNMPTLDPACSEVTEHPPPVTLSHSSASTTAAPKACPMLRPVAKATQSSGSTSDAVTACL</sequence>